<dbReference type="InterPro" id="IPR036186">
    <property type="entry name" value="Serpin_sf"/>
</dbReference>
<evidence type="ECO:0000256" key="2">
    <source>
        <dbReference type="ARBA" id="ARBA00022690"/>
    </source>
</evidence>
<sequence length="63" mass="6984">AMHKAVLSIDEKGTEASGATFMEAIPMSIPPDVHFDRPFLILLYDKNTHGVLFMGKVVNPKQE</sequence>
<comment type="similarity">
    <text evidence="1">Belongs to the serpin family.</text>
</comment>
<keyword evidence="8" id="KW-1185">Reference proteome</keyword>
<dbReference type="Gene3D" id="6.20.40.10">
    <property type="match status" value="1"/>
</dbReference>
<dbReference type="Proteomes" id="UP000700334">
    <property type="component" value="Unassembled WGS sequence"/>
</dbReference>
<accession>A0A8J6E645</accession>
<organism evidence="7 8">
    <name type="scientific">Galemys pyrenaicus</name>
    <name type="common">Iberian desman</name>
    <name type="synonym">Pyrenean desman</name>
    <dbReference type="NCBI Taxonomy" id="202257"/>
    <lineage>
        <taxon>Eukaryota</taxon>
        <taxon>Metazoa</taxon>
        <taxon>Chordata</taxon>
        <taxon>Craniata</taxon>
        <taxon>Vertebrata</taxon>
        <taxon>Euteleostomi</taxon>
        <taxon>Mammalia</taxon>
        <taxon>Eutheria</taxon>
        <taxon>Laurasiatheria</taxon>
        <taxon>Eulipotyphla</taxon>
        <taxon>Talpidae</taxon>
        <taxon>Galemys</taxon>
    </lineage>
</organism>
<dbReference type="OrthoDB" id="671595at2759"/>
<gene>
    <name evidence="7" type="ORF">J0S82_015558</name>
</gene>
<evidence type="ECO:0000313" key="8">
    <source>
        <dbReference type="Proteomes" id="UP000700334"/>
    </source>
</evidence>
<keyword evidence="3" id="KW-0732">Signal</keyword>
<reference evidence="7" key="1">
    <citation type="journal article" date="2021" name="Evol. Appl.">
        <title>The genome of the Pyrenean desman and the effects of bottlenecks and inbreeding on the genomic landscape of an endangered species.</title>
        <authorList>
            <person name="Escoda L."/>
            <person name="Castresana J."/>
        </authorList>
    </citation>
    <scope>NUCLEOTIDE SEQUENCE</scope>
    <source>
        <strain evidence="7">IBE-C5619</strain>
    </source>
</reference>
<evidence type="ECO:0000256" key="3">
    <source>
        <dbReference type="ARBA" id="ARBA00022729"/>
    </source>
</evidence>
<proteinExistence type="inferred from homology"/>
<protein>
    <submittedName>
        <fullName evidence="7">Alpha-1-antiproteinase</fullName>
    </submittedName>
</protein>
<comment type="caution">
    <text evidence="7">The sequence shown here is derived from an EMBL/GenBank/DDBJ whole genome shotgun (WGS) entry which is preliminary data.</text>
</comment>
<feature type="non-terminal residue" evidence="7">
    <location>
        <position position="1"/>
    </location>
</feature>
<keyword evidence="2" id="KW-0646">Protease inhibitor</keyword>
<dbReference type="AlphaFoldDB" id="A0A8J6E645"/>
<dbReference type="FunFam" id="2.10.310.10:FF:000001">
    <property type="entry name" value="Serpin family A member 1"/>
    <property type="match status" value="1"/>
</dbReference>
<dbReference type="InterPro" id="IPR023796">
    <property type="entry name" value="Serpin_dom"/>
</dbReference>
<dbReference type="SUPFAM" id="SSF56574">
    <property type="entry name" value="Serpins"/>
    <property type="match status" value="1"/>
</dbReference>
<feature type="domain" description="Serpin" evidence="6">
    <location>
        <begin position="1"/>
        <end position="60"/>
    </location>
</feature>
<name>A0A8J6E645_GALPY</name>
<evidence type="ECO:0000313" key="7">
    <source>
        <dbReference type="EMBL" id="KAG8525083.1"/>
    </source>
</evidence>
<evidence type="ECO:0000256" key="5">
    <source>
        <dbReference type="ARBA" id="ARBA00023180"/>
    </source>
</evidence>
<dbReference type="InterPro" id="IPR023795">
    <property type="entry name" value="Serpin_CS"/>
</dbReference>
<evidence type="ECO:0000259" key="6">
    <source>
        <dbReference type="Pfam" id="PF00079"/>
    </source>
</evidence>
<evidence type="ECO:0000256" key="1">
    <source>
        <dbReference type="ARBA" id="ARBA00009500"/>
    </source>
</evidence>
<dbReference type="Gene3D" id="2.10.310.10">
    <property type="entry name" value="Serpins superfamily"/>
    <property type="match status" value="1"/>
</dbReference>
<dbReference type="InterPro" id="IPR000215">
    <property type="entry name" value="Serpin_fam"/>
</dbReference>
<dbReference type="Pfam" id="PF00079">
    <property type="entry name" value="Serpin"/>
    <property type="match status" value="1"/>
</dbReference>
<dbReference type="PROSITE" id="PS00284">
    <property type="entry name" value="SERPIN"/>
    <property type="match status" value="1"/>
</dbReference>
<dbReference type="PANTHER" id="PTHR11461">
    <property type="entry name" value="SERINE PROTEASE INHIBITOR, SERPIN"/>
    <property type="match status" value="1"/>
</dbReference>
<keyword evidence="5" id="KW-0325">Glycoprotein</keyword>
<evidence type="ECO:0000256" key="4">
    <source>
        <dbReference type="ARBA" id="ARBA00022900"/>
    </source>
</evidence>
<dbReference type="EMBL" id="JAGFMF010010235">
    <property type="protein sequence ID" value="KAG8525083.1"/>
    <property type="molecule type" value="Genomic_DNA"/>
</dbReference>
<dbReference type="PANTHER" id="PTHR11461:SF165">
    <property type="entry name" value="ALPHA-1-ANTITRYPSIN"/>
    <property type="match status" value="1"/>
</dbReference>
<keyword evidence="4" id="KW-0722">Serine protease inhibitor</keyword>
<dbReference type="GO" id="GO:0004867">
    <property type="term" value="F:serine-type endopeptidase inhibitor activity"/>
    <property type="evidence" value="ECO:0007669"/>
    <property type="project" value="UniProtKB-KW"/>
</dbReference>
<dbReference type="GO" id="GO:0005615">
    <property type="term" value="C:extracellular space"/>
    <property type="evidence" value="ECO:0007669"/>
    <property type="project" value="InterPro"/>
</dbReference>